<comment type="caution">
    <text evidence="1">The sequence shown here is derived from an EMBL/GenBank/DDBJ whole genome shotgun (WGS) entry which is preliminary data.</text>
</comment>
<sequence>MALIGWALTLVIARLLSWLRHRLRYSQVPAAEQPAAADAADECRTILSAASLAREAHVRVAILDLNGFLVPGWPVAAGVSRVRGVAAALARAGIALLVTYDGARPSFKQNRTPGIKDSASRVTASQWAAAAVAAGPGALPREFEQHSERTVHRVEDVAK</sequence>
<feature type="non-terminal residue" evidence="1">
    <location>
        <position position="159"/>
    </location>
</feature>
<accession>A0A2J7ZFG5</accession>
<evidence type="ECO:0000313" key="1">
    <source>
        <dbReference type="EMBL" id="PNG99014.1"/>
    </source>
</evidence>
<proteinExistence type="predicted"/>
<gene>
    <name evidence="1" type="ORF">TSOC_015214</name>
</gene>
<dbReference type="Proteomes" id="UP000236333">
    <property type="component" value="Unassembled WGS sequence"/>
</dbReference>
<name>A0A2J7ZFG5_9CHLO</name>
<organism evidence="1 2">
    <name type="scientific">Tetrabaena socialis</name>
    <dbReference type="NCBI Taxonomy" id="47790"/>
    <lineage>
        <taxon>Eukaryota</taxon>
        <taxon>Viridiplantae</taxon>
        <taxon>Chlorophyta</taxon>
        <taxon>core chlorophytes</taxon>
        <taxon>Chlorophyceae</taxon>
        <taxon>CS clade</taxon>
        <taxon>Chlamydomonadales</taxon>
        <taxon>Tetrabaenaceae</taxon>
        <taxon>Tetrabaena</taxon>
    </lineage>
</organism>
<reference evidence="1 2" key="1">
    <citation type="journal article" date="2017" name="Mol. Biol. Evol.">
        <title>The 4-celled Tetrabaena socialis nuclear genome reveals the essential components for genetic control of cell number at the origin of multicellularity in the volvocine lineage.</title>
        <authorList>
            <person name="Featherston J."/>
            <person name="Arakaki Y."/>
            <person name="Hanschen E.R."/>
            <person name="Ferris P.J."/>
            <person name="Michod R.E."/>
            <person name="Olson B.J.S.C."/>
            <person name="Nozaki H."/>
            <person name="Durand P.M."/>
        </authorList>
    </citation>
    <scope>NUCLEOTIDE SEQUENCE [LARGE SCALE GENOMIC DNA]</scope>
    <source>
        <strain evidence="1 2">NIES-571</strain>
    </source>
</reference>
<dbReference type="AlphaFoldDB" id="A0A2J7ZFG5"/>
<protein>
    <submittedName>
        <fullName evidence="1">Uncharacterized protein</fullName>
    </submittedName>
</protein>
<keyword evidence="2" id="KW-1185">Reference proteome</keyword>
<dbReference type="EMBL" id="PGGS01004494">
    <property type="protein sequence ID" value="PNG99014.1"/>
    <property type="molecule type" value="Genomic_DNA"/>
</dbReference>
<evidence type="ECO:0000313" key="2">
    <source>
        <dbReference type="Proteomes" id="UP000236333"/>
    </source>
</evidence>